<dbReference type="GO" id="GO:0006950">
    <property type="term" value="P:response to stress"/>
    <property type="evidence" value="ECO:0007669"/>
    <property type="project" value="TreeGrafter"/>
</dbReference>
<feature type="domain" description="HTH marR-type" evidence="4">
    <location>
        <begin position="1"/>
        <end position="139"/>
    </location>
</feature>
<evidence type="ECO:0000256" key="2">
    <source>
        <dbReference type="ARBA" id="ARBA00023125"/>
    </source>
</evidence>
<organism evidence="5 6">
    <name type="scientific">Pelagimonas varians</name>
    <dbReference type="NCBI Taxonomy" id="696760"/>
    <lineage>
        <taxon>Bacteria</taxon>
        <taxon>Pseudomonadati</taxon>
        <taxon>Pseudomonadota</taxon>
        <taxon>Alphaproteobacteria</taxon>
        <taxon>Rhodobacterales</taxon>
        <taxon>Roseobacteraceae</taxon>
        <taxon>Pelagimonas</taxon>
    </lineage>
</organism>
<dbReference type="InterPro" id="IPR036388">
    <property type="entry name" value="WH-like_DNA-bd_sf"/>
</dbReference>
<dbReference type="PROSITE" id="PS50995">
    <property type="entry name" value="HTH_MARR_2"/>
    <property type="match status" value="1"/>
</dbReference>
<dbReference type="OrthoDB" id="7861390at2"/>
<evidence type="ECO:0000313" key="6">
    <source>
        <dbReference type="Proteomes" id="UP000220836"/>
    </source>
</evidence>
<protein>
    <submittedName>
        <fullName evidence="5">HTH-type transcriptional regulator MhqR</fullName>
    </submittedName>
</protein>
<dbReference type="GO" id="GO:0003700">
    <property type="term" value="F:DNA-binding transcription factor activity"/>
    <property type="evidence" value="ECO:0007669"/>
    <property type="project" value="InterPro"/>
</dbReference>
<dbReference type="GO" id="GO:0003677">
    <property type="term" value="F:DNA binding"/>
    <property type="evidence" value="ECO:0007669"/>
    <property type="project" value="UniProtKB-KW"/>
</dbReference>
<evidence type="ECO:0000256" key="3">
    <source>
        <dbReference type="ARBA" id="ARBA00023163"/>
    </source>
</evidence>
<dbReference type="InterPro" id="IPR039422">
    <property type="entry name" value="MarR/SlyA-like"/>
</dbReference>
<dbReference type="Proteomes" id="UP000220836">
    <property type="component" value="Unassembled WGS sequence"/>
</dbReference>
<evidence type="ECO:0000313" key="5">
    <source>
        <dbReference type="EMBL" id="SMX50164.1"/>
    </source>
</evidence>
<evidence type="ECO:0000256" key="1">
    <source>
        <dbReference type="ARBA" id="ARBA00023015"/>
    </source>
</evidence>
<accession>A0A238L506</accession>
<sequence>MFDYDAIPLHWVNRLGFLTRKKLSVLFGKAGHTVSPEEWAILLVLWQKGPQSPGAVAEVTFKDRTTVTRLIDTMVRKKLVMRTEDAADRRRSIVTLSPRGTALETELVPIAQGLIGQALAGIPAKDIETTISTLRAMTENLSAAPQNVSAQRVITDE</sequence>
<dbReference type="SMART" id="SM00347">
    <property type="entry name" value="HTH_MARR"/>
    <property type="match status" value="1"/>
</dbReference>
<reference evidence="5 6" key="1">
    <citation type="submission" date="2017-05" db="EMBL/GenBank/DDBJ databases">
        <authorList>
            <person name="Song R."/>
            <person name="Chenine A.L."/>
            <person name="Ruprecht R.M."/>
        </authorList>
    </citation>
    <scope>NUCLEOTIDE SEQUENCE [LARGE SCALE GENOMIC DNA]</scope>
    <source>
        <strain evidence="5 6">CECT 8663</strain>
    </source>
</reference>
<dbReference type="InterPro" id="IPR000835">
    <property type="entry name" value="HTH_MarR-typ"/>
</dbReference>
<keyword evidence="6" id="KW-1185">Reference proteome</keyword>
<dbReference type="PRINTS" id="PR00598">
    <property type="entry name" value="HTHMARR"/>
</dbReference>
<dbReference type="InterPro" id="IPR036390">
    <property type="entry name" value="WH_DNA-bd_sf"/>
</dbReference>
<name>A0A238L506_9RHOB</name>
<gene>
    <name evidence="5" type="primary">mhqR_2</name>
    <name evidence="5" type="ORF">PEV8663_04518</name>
</gene>
<evidence type="ECO:0000259" key="4">
    <source>
        <dbReference type="PROSITE" id="PS50995"/>
    </source>
</evidence>
<keyword evidence="2" id="KW-0238">DNA-binding</keyword>
<dbReference type="Pfam" id="PF12802">
    <property type="entry name" value="MarR_2"/>
    <property type="match status" value="1"/>
</dbReference>
<keyword evidence="1" id="KW-0805">Transcription regulation</keyword>
<dbReference type="PANTHER" id="PTHR33164:SF64">
    <property type="entry name" value="TRANSCRIPTIONAL REGULATOR SLYA"/>
    <property type="match status" value="1"/>
</dbReference>
<keyword evidence="3" id="KW-0804">Transcription</keyword>
<dbReference type="AlphaFoldDB" id="A0A238L506"/>
<dbReference type="PANTHER" id="PTHR33164">
    <property type="entry name" value="TRANSCRIPTIONAL REGULATOR, MARR FAMILY"/>
    <property type="match status" value="1"/>
</dbReference>
<proteinExistence type="predicted"/>
<dbReference type="RefSeq" id="WP_097806922.1">
    <property type="nucleotide sequence ID" value="NZ_FXYH01000027.1"/>
</dbReference>
<dbReference type="Gene3D" id="1.10.10.10">
    <property type="entry name" value="Winged helix-like DNA-binding domain superfamily/Winged helix DNA-binding domain"/>
    <property type="match status" value="1"/>
</dbReference>
<dbReference type="SUPFAM" id="SSF46785">
    <property type="entry name" value="Winged helix' DNA-binding domain"/>
    <property type="match status" value="1"/>
</dbReference>
<dbReference type="EMBL" id="FXYH01000027">
    <property type="protein sequence ID" value="SMX50164.1"/>
    <property type="molecule type" value="Genomic_DNA"/>
</dbReference>